<protein>
    <recommendedName>
        <fullName evidence="4">Hemerythrin-like domain-containing protein</fullName>
    </recommendedName>
</protein>
<evidence type="ECO:0000313" key="3">
    <source>
        <dbReference type="Proteomes" id="UP000018144"/>
    </source>
</evidence>
<dbReference type="eggNOG" id="ENOG502SPGH">
    <property type="taxonomic scope" value="Eukaryota"/>
</dbReference>
<dbReference type="PANTHER" id="PTHR38048">
    <property type="entry name" value="EXPRESSED PROTEIN"/>
    <property type="match status" value="1"/>
</dbReference>
<dbReference type="AlphaFoldDB" id="U4LVC7"/>
<evidence type="ECO:0008006" key="4">
    <source>
        <dbReference type="Google" id="ProtNLM"/>
    </source>
</evidence>
<feature type="region of interest" description="Disordered" evidence="1">
    <location>
        <begin position="1"/>
        <end position="33"/>
    </location>
</feature>
<evidence type="ECO:0000313" key="2">
    <source>
        <dbReference type="EMBL" id="CCX32421.1"/>
    </source>
</evidence>
<proteinExistence type="predicted"/>
<dbReference type="OMA" id="NEMAFAH"/>
<name>U4LVC7_PYROM</name>
<reference evidence="2 3" key="1">
    <citation type="journal article" date="2013" name="PLoS Genet.">
        <title>The genome and development-dependent transcriptomes of Pyronema confluens: a window into fungal evolution.</title>
        <authorList>
            <person name="Traeger S."/>
            <person name="Altegoer F."/>
            <person name="Freitag M."/>
            <person name="Gabaldon T."/>
            <person name="Kempken F."/>
            <person name="Kumar A."/>
            <person name="Marcet-Houben M."/>
            <person name="Poggeler S."/>
            <person name="Stajich J.E."/>
            <person name="Nowrousian M."/>
        </authorList>
    </citation>
    <scope>NUCLEOTIDE SEQUENCE [LARGE SCALE GENOMIC DNA]</scope>
    <source>
        <strain evidence="3">CBS 100304</strain>
        <tissue evidence="2">Vegetative mycelium</tissue>
    </source>
</reference>
<evidence type="ECO:0000256" key="1">
    <source>
        <dbReference type="SAM" id="MobiDB-lite"/>
    </source>
</evidence>
<dbReference type="OrthoDB" id="58416at2759"/>
<organism evidence="2 3">
    <name type="scientific">Pyronema omphalodes (strain CBS 100304)</name>
    <name type="common">Pyronema confluens</name>
    <dbReference type="NCBI Taxonomy" id="1076935"/>
    <lineage>
        <taxon>Eukaryota</taxon>
        <taxon>Fungi</taxon>
        <taxon>Dikarya</taxon>
        <taxon>Ascomycota</taxon>
        <taxon>Pezizomycotina</taxon>
        <taxon>Pezizomycetes</taxon>
        <taxon>Pezizales</taxon>
        <taxon>Pyronemataceae</taxon>
        <taxon>Pyronema</taxon>
    </lineage>
</organism>
<dbReference type="PANTHER" id="PTHR38048:SF2">
    <property type="entry name" value="HEMERYTHRIN-LIKE DOMAIN-CONTAINING PROTEIN"/>
    <property type="match status" value="1"/>
</dbReference>
<sequence>MASDAPAVETTIEATQPAPTPGEKDTRPKQWADGPFPLIATPRFSGEDKTCPFTTAASHMALVHNVLLRTLNSIYLQAPRVPANEHLDFIHYSLVWSALIHAHHHGEEAQFFPGVEEAAGVPGLMTGNVDQHHLFTPGIKVYESYLQSCITTPGGFSGDKLCEIIDGFATTLQQHLADEIQTILKLREYGDKIPILKLIEEEGKKVMGEIPKTSVLMLLTVNLEKNFEGGIHNDFPPASGVVRMLMRFVWPIPKRKWWKFASCGWDGKRRELKYAPLVEA</sequence>
<dbReference type="CDD" id="cd12108">
    <property type="entry name" value="Hr-like"/>
    <property type="match status" value="1"/>
</dbReference>
<dbReference type="Proteomes" id="UP000018144">
    <property type="component" value="Unassembled WGS sequence"/>
</dbReference>
<keyword evidence="3" id="KW-1185">Reference proteome</keyword>
<dbReference type="Gene3D" id="1.20.120.520">
    <property type="entry name" value="nmb1532 protein domain like"/>
    <property type="match status" value="1"/>
</dbReference>
<dbReference type="EMBL" id="HF935844">
    <property type="protein sequence ID" value="CCX32421.1"/>
    <property type="molecule type" value="Genomic_DNA"/>
</dbReference>
<gene>
    <name evidence="2" type="ORF">PCON_13070</name>
</gene>
<dbReference type="InterPro" id="IPR053206">
    <property type="entry name" value="Dimeric_xanthone_biosynth"/>
</dbReference>
<accession>U4LVC7</accession>